<keyword evidence="1 8" id="KW-0808">Transferase</keyword>
<proteinExistence type="predicted"/>
<dbReference type="InterPro" id="IPR017441">
    <property type="entry name" value="Protein_kinase_ATP_BS"/>
</dbReference>
<dbReference type="EC" id="2.7.11.1" evidence="8"/>
<dbReference type="Gene3D" id="1.10.510.10">
    <property type="entry name" value="Transferase(Phosphotransferase) domain 1"/>
    <property type="match status" value="1"/>
</dbReference>
<feature type="domain" description="Protein kinase" evidence="7">
    <location>
        <begin position="43"/>
        <end position="308"/>
    </location>
</feature>
<evidence type="ECO:0000313" key="8">
    <source>
        <dbReference type="EMBL" id="QEG00336.1"/>
    </source>
</evidence>
<evidence type="ECO:0000256" key="1">
    <source>
        <dbReference type="ARBA" id="ARBA00022679"/>
    </source>
</evidence>
<organism evidence="8 9">
    <name type="scientific">Stieleria maiorica</name>
    <dbReference type="NCBI Taxonomy" id="2795974"/>
    <lineage>
        <taxon>Bacteria</taxon>
        <taxon>Pseudomonadati</taxon>
        <taxon>Planctomycetota</taxon>
        <taxon>Planctomycetia</taxon>
        <taxon>Pirellulales</taxon>
        <taxon>Pirellulaceae</taxon>
        <taxon>Stieleria</taxon>
    </lineage>
</organism>
<keyword evidence="4 5" id="KW-0067">ATP-binding</keyword>
<dbReference type="SMART" id="SM00220">
    <property type="entry name" value="S_TKc"/>
    <property type="match status" value="1"/>
</dbReference>
<dbReference type="GO" id="GO:0005524">
    <property type="term" value="F:ATP binding"/>
    <property type="evidence" value="ECO:0007669"/>
    <property type="project" value="UniProtKB-UniRule"/>
</dbReference>
<dbReference type="SUPFAM" id="SSF56112">
    <property type="entry name" value="Protein kinase-like (PK-like)"/>
    <property type="match status" value="1"/>
</dbReference>
<dbReference type="InterPro" id="IPR000719">
    <property type="entry name" value="Prot_kinase_dom"/>
</dbReference>
<name>A0A5B9MLE9_9BACT</name>
<feature type="region of interest" description="Disordered" evidence="6">
    <location>
        <begin position="1"/>
        <end position="33"/>
    </location>
</feature>
<dbReference type="PANTHER" id="PTHR43289">
    <property type="entry name" value="MITOGEN-ACTIVATED PROTEIN KINASE KINASE KINASE 20-RELATED"/>
    <property type="match status" value="1"/>
</dbReference>
<dbReference type="EMBL" id="CP036264">
    <property type="protein sequence ID" value="QEG00336.1"/>
    <property type="molecule type" value="Genomic_DNA"/>
</dbReference>
<dbReference type="GO" id="GO:0004674">
    <property type="term" value="F:protein serine/threonine kinase activity"/>
    <property type="evidence" value="ECO:0007669"/>
    <property type="project" value="UniProtKB-EC"/>
</dbReference>
<feature type="binding site" evidence="5">
    <location>
        <position position="72"/>
    </location>
    <ligand>
        <name>ATP</name>
        <dbReference type="ChEBI" id="CHEBI:30616"/>
    </ligand>
</feature>
<dbReference type="CDD" id="cd14014">
    <property type="entry name" value="STKc_PknB_like"/>
    <property type="match status" value="1"/>
</dbReference>
<sequence length="484" mass="53669">MDQPTVQYPVKHQSANADPPSVSDRANVNPQPGDWTGRLIGEYEIQKLIGQGAYGQVYFAVHRWLKLPVAIKVLQHVDANDQQSLDRFRREAQIAARLRHPNLVRCTDGGIVGDKLFLATDFVDGEDLRTLVRRRGPLGVAEASEIIRQTSVALQFIVDNDTIHRDIKPANIMLDRDGTVRVLDLGLARCSVSGETLTETGQIMGTLDYLAPEQAVDARRVDFRADLYSLGCTFYYLLTGQAPFSTADNSTMASKIHAHLESPPPPIKNFRCDVPRSVIALIDQMLEKSPERRPDSFRDVCRTLAPVARPEGLARLLTESGENERQATTRAARNVSRWTQPIASAFKVTAVTLLRLPLVITGFLERRPPQRAGQTTSYQFSFRWLKSAMALGFLGLAIWYSGIEIVPVENASSPLFEGRTVEPSPVKHSPFAPSSTATHPPPLDASGMNRQPHLQPPPHPHQRHAPAPPPRPGRSQGMQYNAFQ</sequence>
<keyword evidence="2 5" id="KW-0547">Nucleotide-binding</keyword>
<keyword evidence="3 8" id="KW-0418">Kinase</keyword>
<evidence type="ECO:0000313" key="9">
    <source>
        <dbReference type="Proteomes" id="UP000321353"/>
    </source>
</evidence>
<dbReference type="Pfam" id="PF00069">
    <property type="entry name" value="Pkinase"/>
    <property type="match status" value="1"/>
</dbReference>
<dbReference type="AlphaFoldDB" id="A0A5B9MLE9"/>
<evidence type="ECO:0000259" key="7">
    <source>
        <dbReference type="PROSITE" id="PS50011"/>
    </source>
</evidence>
<gene>
    <name evidence="8" type="primary">prkC_25</name>
    <name evidence="8" type="ORF">Mal15_44060</name>
</gene>
<dbReference type="InterPro" id="IPR011009">
    <property type="entry name" value="Kinase-like_dom_sf"/>
</dbReference>
<keyword evidence="9" id="KW-1185">Reference proteome</keyword>
<dbReference type="Gene3D" id="3.30.200.20">
    <property type="entry name" value="Phosphorylase Kinase, domain 1"/>
    <property type="match status" value="1"/>
</dbReference>
<evidence type="ECO:0000256" key="6">
    <source>
        <dbReference type="SAM" id="MobiDB-lite"/>
    </source>
</evidence>
<evidence type="ECO:0000256" key="4">
    <source>
        <dbReference type="ARBA" id="ARBA00022840"/>
    </source>
</evidence>
<reference evidence="8 9" key="1">
    <citation type="submission" date="2019-02" db="EMBL/GenBank/DDBJ databases">
        <title>Planctomycetal bacteria perform biofilm scaping via a novel small molecule.</title>
        <authorList>
            <person name="Jeske O."/>
            <person name="Boedeker C."/>
            <person name="Wiegand S."/>
            <person name="Breitling P."/>
            <person name="Kallscheuer N."/>
            <person name="Jogler M."/>
            <person name="Rohde M."/>
            <person name="Petersen J."/>
            <person name="Medema M.H."/>
            <person name="Surup F."/>
            <person name="Jogler C."/>
        </authorList>
    </citation>
    <scope>NUCLEOTIDE SEQUENCE [LARGE SCALE GENOMIC DNA]</scope>
    <source>
        <strain evidence="8 9">Mal15</strain>
    </source>
</reference>
<protein>
    <submittedName>
        <fullName evidence="8">Serine/threonine-protein kinase PrkC</fullName>
        <ecNumber evidence="8">2.7.11.1</ecNumber>
    </submittedName>
</protein>
<accession>A0A5B9MLE9</accession>
<dbReference type="Proteomes" id="UP000321353">
    <property type="component" value="Chromosome"/>
</dbReference>
<dbReference type="RefSeq" id="WP_147869593.1">
    <property type="nucleotide sequence ID" value="NZ_CP036264.1"/>
</dbReference>
<dbReference type="PROSITE" id="PS50011">
    <property type="entry name" value="PROTEIN_KINASE_DOM"/>
    <property type="match status" value="1"/>
</dbReference>
<dbReference type="PROSITE" id="PS00107">
    <property type="entry name" value="PROTEIN_KINASE_ATP"/>
    <property type="match status" value="1"/>
</dbReference>
<evidence type="ECO:0000256" key="3">
    <source>
        <dbReference type="ARBA" id="ARBA00022777"/>
    </source>
</evidence>
<evidence type="ECO:0000256" key="2">
    <source>
        <dbReference type="ARBA" id="ARBA00022741"/>
    </source>
</evidence>
<feature type="region of interest" description="Disordered" evidence="6">
    <location>
        <begin position="416"/>
        <end position="484"/>
    </location>
</feature>
<dbReference type="PANTHER" id="PTHR43289:SF6">
    <property type="entry name" value="SERINE_THREONINE-PROTEIN KINASE NEKL-3"/>
    <property type="match status" value="1"/>
</dbReference>
<dbReference type="KEGG" id="smam:Mal15_44060"/>
<evidence type="ECO:0000256" key="5">
    <source>
        <dbReference type="PROSITE-ProRule" id="PRU10141"/>
    </source>
</evidence>